<keyword evidence="3" id="KW-1185">Reference proteome</keyword>
<evidence type="ECO:0000313" key="2">
    <source>
        <dbReference type="EMBL" id="MSS16641.1"/>
    </source>
</evidence>
<gene>
    <name evidence="2" type="ORF">FYJ29_02475</name>
</gene>
<sequence length="333" mass="36481">MNDVQPVNKLNTGITALVLLLLAALLPAGARAQVDAQYTQYWAVPGYYNPSAIGNSDYIHIVAGSRAQWVGIKHAPLSFVALGDMPFKLLGKRLATGAVIQQHSMGLYSGLNAGAQLAFKQKLFKGTLSVGLQVGLVTESFKGSKIVMPTGDNAHEANDDAIPKTDVSGNAFDMNAGIYYQHKYFWAGASVTHITQPSVELKSEGNEEDIYEFQQGRTYYFMAGGNIPIKNTLFELQPSVMAKTNTKVFQGEVTLRARYNKFISGGVGYRYKDAVSIMVGANFKNFFLGYSYDYPVSAISKATTGSHEVFINYNVKLDLGDKNKNKHKSIRIM</sequence>
<evidence type="ECO:0000256" key="1">
    <source>
        <dbReference type="SAM" id="SignalP"/>
    </source>
</evidence>
<organism evidence="2 3">
    <name type="scientific">Sodaliphilus pleomorphus</name>
    <dbReference type="NCBI Taxonomy" id="2606626"/>
    <lineage>
        <taxon>Bacteria</taxon>
        <taxon>Pseudomonadati</taxon>
        <taxon>Bacteroidota</taxon>
        <taxon>Bacteroidia</taxon>
        <taxon>Bacteroidales</taxon>
        <taxon>Muribaculaceae</taxon>
        <taxon>Sodaliphilus</taxon>
    </lineage>
</organism>
<dbReference type="EMBL" id="VULT01000003">
    <property type="protein sequence ID" value="MSS16641.1"/>
    <property type="molecule type" value="Genomic_DNA"/>
</dbReference>
<dbReference type="AlphaFoldDB" id="A0A6L5X8R0"/>
<evidence type="ECO:0000313" key="3">
    <source>
        <dbReference type="Proteomes" id="UP000483362"/>
    </source>
</evidence>
<name>A0A6L5X8R0_9BACT</name>
<accession>A0A6L5X8R0</accession>
<proteinExistence type="predicted"/>
<comment type="caution">
    <text evidence="2">The sequence shown here is derived from an EMBL/GenBank/DDBJ whole genome shotgun (WGS) entry which is preliminary data.</text>
</comment>
<feature type="chain" id="PRO_5026693561" evidence="1">
    <location>
        <begin position="33"/>
        <end position="333"/>
    </location>
</feature>
<keyword evidence="1" id="KW-0732">Signal</keyword>
<protein>
    <submittedName>
        <fullName evidence="2">Type IX secretion system membrane protein PorP/SprF</fullName>
    </submittedName>
</protein>
<feature type="signal peptide" evidence="1">
    <location>
        <begin position="1"/>
        <end position="32"/>
    </location>
</feature>
<dbReference type="NCBIfam" id="TIGR03519">
    <property type="entry name" value="T9SS_PorP_fam"/>
    <property type="match status" value="1"/>
</dbReference>
<dbReference type="Pfam" id="PF11751">
    <property type="entry name" value="PorP_SprF"/>
    <property type="match status" value="1"/>
</dbReference>
<reference evidence="2 3" key="1">
    <citation type="submission" date="2019-08" db="EMBL/GenBank/DDBJ databases">
        <title>In-depth cultivation of the pig gut microbiome towards novel bacterial diversity and tailored functional studies.</title>
        <authorList>
            <person name="Wylensek D."/>
            <person name="Hitch T.C.A."/>
            <person name="Clavel T."/>
        </authorList>
    </citation>
    <scope>NUCLEOTIDE SEQUENCE [LARGE SCALE GENOMIC DNA]</scope>
    <source>
        <strain evidence="2 3">Oil-RF-744-WCA-WT-10</strain>
    </source>
</reference>
<dbReference type="InterPro" id="IPR019861">
    <property type="entry name" value="PorP/SprF_Bacteroidetes"/>
</dbReference>
<dbReference type="Proteomes" id="UP000483362">
    <property type="component" value="Unassembled WGS sequence"/>
</dbReference>